<name>A0A2S6N6U6_RHOGL</name>
<dbReference type="InterPro" id="IPR029787">
    <property type="entry name" value="Nucleotide_cyclase"/>
</dbReference>
<dbReference type="Gene3D" id="3.30.70.1230">
    <property type="entry name" value="Nucleotide cyclase"/>
    <property type="match status" value="1"/>
</dbReference>
<dbReference type="PANTHER" id="PTHR43081">
    <property type="entry name" value="ADENYLATE CYCLASE, TERMINAL-DIFFERENTIATION SPECIFIC-RELATED"/>
    <property type="match status" value="1"/>
</dbReference>
<dbReference type="GO" id="GO:0035556">
    <property type="term" value="P:intracellular signal transduction"/>
    <property type="evidence" value="ECO:0007669"/>
    <property type="project" value="InterPro"/>
</dbReference>
<feature type="domain" description="Guanylate cyclase" evidence="2">
    <location>
        <begin position="406"/>
        <end position="544"/>
    </location>
</feature>
<feature type="transmembrane region" description="Helical" evidence="1">
    <location>
        <begin position="337"/>
        <end position="357"/>
    </location>
</feature>
<dbReference type="GO" id="GO:0009190">
    <property type="term" value="P:cyclic nucleotide biosynthetic process"/>
    <property type="evidence" value="ECO:0007669"/>
    <property type="project" value="InterPro"/>
</dbReference>
<keyword evidence="1" id="KW-1133">Transmembrane helix</keyword>
<dbReference type="Pfam" id="PF05226">
    <property type="entry name" value="CHASE2"/>
    <property type="match status" value="1"/>
</dbReference>
<proteinExistence type="predicted"/>
<protein>
    <recommendedName>
        <fullName evidence="2">Guanylate cyclase domain-containing protein</fullName>
    </recommendedName>
</protein>
<dbReference type="SMART" id="SM01080">
    <property type="entry name" value="CHASE2"/>
    <property type="match status" value="1"/>
</dbReference>
<dbReference type="PROSITE" id="PS50125">
    <property type="entry name" value="GUANYLATE_CYCLASE_2"/>
    <property type="match status" value="1"/>
</dbReference>
<evidence type="ECO:0000313" key="4">
    <source>
        <dbReference type="Proteomes" id="UP000239724"/>
    </source>
</evidence>
<keyword evidence="1" id="KW-0472">Membrane</keyword>
<sequence length="626" mass="66554">MCRRQIVAAGWMAAILVLSAAIALTATRPPSPLAAAERLFEAVAFRFLGPLRPPDPNVVVIGITEETLAAFPYRSPIDRGFLADVVDALAHKGVAAIGLDVVLDRPTEPAKDAALQRALRRTDVPVVAISVAPDTPMAPGRRRFLNRFLAGVRTGNANLVRDRFDDVVRDHLPVHPLTGLPSFPAAIAAALDVPVPDRPFPIDWRRSGRGLHAAPDVPVYPAEAVGLLPVAWLKGKVALIGSLIPGSDEHRTLASAFGRPSFGVEIHAQVVSQLLHHRAVPHAALPWPEIAVTTGLAAAGAVLGVLLAGYAAAAALAGLGLMFIAAVLAAYAETGVLVPVVGPVLGLTLAGGTARAWRSGLDRRDRSALRALFSRFVSEPVVNEIMKDRDLFLSGGRPVPQELTATVLYADVANFTTMCEQMKPAPLVEWIDRYIDAMAAQIMAHDGVLLRFIGDGILAVFGVPIPRLTEAAITRDARNAARCALAMERAMQDLNVQWRAEGQPIGGLRVGLHTGPMVAGSLGKGARLEFCLLGDTANTGARLEQLGKEYADPRPDYCTIVVGEPTWRRLDGEFPGIRIGDVMLRGRQAAMGAYRIDSAAAERAGAYSSACDRSSSAVLSRIVMKP</sequence>
<gene>
    <name evidence="3" type="ORF">CCS01_19660</name>
</gene>
<dbReference type="SUPFAM" id="SSF55073">
    <property type="entry name" value="Nucleotide cyclase"/>
    <property type="match status" value="1"/>
</dbReference>
<evidence type="ECO:0000259" key="2">
    <source>
        <dbReference type="PROSITE" id="PS50125"/>
    </source>
</evidence>
<keyword evidence="1" id="KW-0812">Transmembrane</keyword>
<feature type="transmembrane region" description="Helical" evidence="1">
    <location>
        <begin position="313"/>
        <end position="331"/>
    </location>
</feature>
<dbReference type="InterPro" id="IPR007890">
    <property type="entry name" value="CHASE2"/>
</dbReference>
<evidence type="ECO:0000313" key="3">
    <source>
        <dbReference type="EMBL" id="PPQ30324.1"/>
    </source>
</evidence>
<dbReference type="InterPro" id="IPR050697">
    <property type="entry name" value="Adenylyl/Guanylyl_Cyclase_3/4"/>
</dbReference>
<dbReference type="Pfam" id="PF00211">
    <property type="entry name" value="Guanylate_cyc"/>
    <property type="match status" value="1"/>
</dbReference>
<dbReference type="InterPro" id="IPR001054">
    <property type="entry name" value="A/G_cyclase"/>
</dbReference>
<dbReference type="SMART" id="SM00044">
    <property type="entry name" value="CYCc"/>
    <property type="match status" value="1"/>
</dbReference>
<comment type="caution">
    <text evidence="3">The sequence shown here is derived from an EMBL/GenBank/DDBJ whole genome shotgun (WGS) entry which is preliminary data.</text>
</comment>
<dbReference type="AlphaFoldDB" id="A0A2S6N6U6"/>
<dbReference type="EMBL" id="NHRY01000215">
    <property type="protein sequence ID" value="PPQ30324.1"/>
    <property type="molecule type" value="Genomic_DNA"/>
</dbReference>
<dbReference type="OrthoDB" id="9762462at2"/>
<reference evidence="3 4" key="1">
    <citation type="journal article" date="2018" name="Arch. Microbiol.">
        <title>New insights into the metabolic potential of the phototrophic purple bacterium Rhodopila globiformis DSM 161(T) from its draft genome sequence and evidence for a vanadium-dependent nitrogenase.</title>
        <authorList>
            <person name="Imhoff J.F."/>
            <person name="Rahn T."/>
            <person name="Kunzel S."/>
            <person name="Neulinger S.C."/>
        </authorList>
    </citation>
    <scope>NUCLEOTIDE SEQUENCE [LARGE SCALE GENOMIC DNA]</scope>
    <source>
        <strain evidence="3 4">DSM 161</strain>
    </source>
</reference>
<dbReference type="CDD" id="cd07302">
    <property type="entry name" value="CHD"/>
    <property type="match status" value="1"/>
</dbReference>
<keyword evidence="4" id="KW-1185">Reference proteome</keyword>
<dbReference type="Proteomes" id="UP000239724">
    <property type="component" value="Unassembled WGS sequence"/>
</dbReference>
<organism evidence="3 4">
    <name type="scientific">Rhodopila globiformis</name>
    <name type="common">Rhodopseudomonas globiformis</name>
    <dbReference type="NCBI Taxonomy" id="1071"/>
    <lineage>
        <taxon>Bacteria</taxon>
        <taxon>Pseudomonadati</taxon>
        <taxon>Pseudomonadota</taxon>
        <taxon>Alphaproteobacteria</taxon>
        <taxon>Acetobacterales</taxon>
        <taxon>Acetobacteraceae</taxon>
        <taxon>Rhodopila</taxon>
    </lineage>
</organism>
<accession>A0A2S6N6U6</accession>
<evidence type="ECO:0000256" key="1">
    <source>
        <dbReference type="SAM" id="Phobius"/>
    </source>
</evidence>
<dbReference type="PANTHER" id="PTHR43081:SF1">
    <property type="entry name" value="ADENYLATE CYCLASE, TERMINAL-DIFFERENTIATION SPECIFIC"/>
    <property type="match status" value="1"/>
</dbReference>
<dbReference type="GO" id="GO:0004016">
    <property type="term" value="F:adenylate cyclase activity"/>
    <property type="evidence" value="ECO:0007669"/>
    <property type="project" value="UniProtKB-ARBA"/>
</dbReference>